<accession>A0A9D1HP61</accession>
<dbReference type="Proteomes" id="UP000824175">
    <property type="component" value="Unassembled WGS sequence"/>
</dbReference>
<reference evidence="2" key="1">
    <citation type="submission" date="2020-10" db="EMBL/GenBank/DDBJ databases">
        <authorList>
            <person name="Gilroy R."/>
        </authorList>
    </citation>
    <scope>NUCLEOTIDE SEQUENCE</scope>
    <source>
        <strain evidence="2">CHK195-11698</strain>
    </source>
</reference>
<dbReference type="PANTHER" id="PTHR10353">
    <property type="entry name" value="GLYCOSYL HYDROLASE"/>
    <property type="match status" value="1"/>
</dbReference>
<dbReference type="GO" id="GO:0008422">
    <property type="term" value="F:beta-glucosidase activity"/>
    <property type="evidence" value="ECO:0007669"/>
    <property type="project" value="TreeGrafter"/>
</dbReference>
<dbReference type="AlphaFoldDB" id="A0A9D1HP61"/>
<dbReference type="GO" id="GO:0016052">
    <property type="term" value="P:carbohydrate catabolic process"/>
    <property type="evidence" value="ECO:0007669"/>
    <property type="project" value="TreeGrafter"/>
</dbReference>
<dbReference type="Gene3D" id="3.20.20.80">
    <property type="entry name" value="Glycosidases"/>
    <property type="match status" value="1"/>
</dbReference>
<name>A0A9D1HP61_9FIRM</name>
<comment type="similarity">
    <text evidence="1">Belongs to the glycosyl hydrolase 1 family.</text>
</comment>
<comment type="caution">
    <text evidence="2">The sequence shown here is derived from an EMBL/GenBank/DDBJ whole genome shotgun (WGS) entry which is preliminary data.</text>
</comment>
<dbReference type="SUPFAM" id="SSF51445">
    <property type="entry name" value="(Trans)glycosidases"/>
    <property type="match status" value="1"/>
</dbReference>
<dbReference type="Pfam" id="PF00232">
    <property type="entry name" value="Glyco_hydro_1"/>
    <property type="match status" value="1"/>
</dbReference>
<dbReference type="GO" id="GO:0005829">
    <property type="term" value="C:cytosol"/>
    <property type="evidence" value="ECO:0007669"/>
    <property type="project" value="TreeGrafter"/>
</dbReference>
<dbReference type="PANTHER" id="PTHR10353:SF296">
    <property type="entry name" value="6-PHOSPHO-BETA-GLUCOSIDASE"/>
    <property type="match status" value="1"/>
</dbReference>
<evidence type="ECO:0000256" key="1">
    <source>
        <dbReference type="RuleBase" id="RU003690"/>
    </source>
</evidence>
<dbReference type="EMBL" id="DVMJ01000075">
    <property type="protein sequence ID" value="HIU14153.1"/>
    <property type="molecule type" value="Genomic_DNA"/>
</dbReference>
<dbReference type="InterPro" id="IPR001360">
    <property type="entry name" value="Glyco_hydro_1"/>
</dbReference>
<keyword evidence="2" id="KW-0378">Hydrolase</keyword>
<gene>
    <name evidence="2" type="ORF">IAD15_08805</name>
</gene>
<reference evidence="2" key="2">
    <citation type="journal article" date="2021" name="PeerJ">
        <title>Extensive microbial diversity within the chicken gut microbiome revealed by metagenomics and culture.</title>
        <authorList>
            <person name="Gilroy R."/>
            <person name="Ravi A."/>
            <person name="Getino M."/>
            <person name="Pursley I."/>
            <person name="Horton D.L."/>
            <person name="Alikhan N.F."/>
            <person name="Baker D."/>
            <person name="Gharbi K."/>
            <person name="Hall N."/>
            <person name="Watson M."/>
            <person name="Adriaenssens E.M."/>
            <person name="Foster-Nyarko E."/>
            <person name="Jarju S."/>
            <person name="Secka A."/>
            <person name="Antonio M."/>
            <person name="Oren A."/>
            <person name="Chaudhuri R.R."/>
            <person name="La Ragione R."/>
            <person name="Hildebrand F."/>
            <person name="Pallen M.J."/>
        </authorList>
    </citation>
    <scope>NUCLEOTIDE SEQUENCE</scope>
    <source>
        <strain evidence="2">CHK195-11698</strain>
    </source>
</reference>
<evidence type="ECO:0000313" key="3">
    <source>
        <dbReference type="Proteomes" id="UP000824175"/>
    </source>
</evidence>
<organism evidence="2 3">
    <name type="scientific">Candidatus Fimiplasma intestinipullorum</name>
    <dbReference type="NCBI Taxonomy" id="2840825"/>
    <lineage>
        <taxon>Bacteria</taxon>
        <taxon>Bacillati</taxon>
        <taxon>Bacillota</taxon>
        <taxon>Clostridia</taxon>
        <taxon>Eubacteriales</taxon>
        <taxon>Candidatus Fimiplasma</taxon>
    </lineage>
</organism>
<dbReference type="InterPro" id="IPR017853">
    <property type="entry name" value="GH"/>
</dbReference>
<protein>
    <submittedName>
        <fullName evidence="2">Glycoside hydrolase family 1 protein</fullName>
    </submittedName>
</protein>
<evidence type="ECO:0000313" key="2">
    <source>
        <dbReference type="EMBL" id="HIU14153.1"/>
    </source>
</evidence>
<proteinExistence type="inferred from homology"/>
<sequence>MDVVTAGTKTNERKLTYLSHDQKQSHPFLGMFTLPEDAILVPFDEENYPNHEGIDFYGQFKEDIKLFAEMGFNGYRMSISWSRIFPNGDDDQPNEEGLKFYDAIFDELLNYKIQPIVTISHYETPLALVNKWNGWADRRTIDCFMKYCQVILIDTKIKSNTG</sequence>